<proteinExistence type="predicted"/>
<dbReference type="Pfam" id="PF13976">
    <property type="entry name" value="gag_pre-integrs"/>
    <property type="match status" value="1"/>
</dbReference>
<organism evidence="2">
    <name type="scientific">Tanacetum cinerariifolium</name>
    <name type="common">Dalmatian daisy</name>
    <name type="synonym">Chrysanthemum cinerariifolium</name>
    <dbReference type="NCBI Taxonomy" id="118510"/>
    <lineage>
        <taxon>Eukaryota</taxon>
        <taxon>Viridiplantae</taxon>
        <taxon>Streptophyta</taxon>
        <taxon>Embryophyta</taxon>
        <taxon>Tracheophyta</taxon>
        <taxon>Spermatophyta</taxon>
        <taxon>Magnoliopsida</taxon>
        <taxon>eudicotyledons</taxon>
        <taxon>Gunneridae</taxon>
        <taxon>Pentapetalae</taxon>
        <taxon>asterids</taxon>
        <taxon>campanulids</taxon>
        <taxon>Asterales</taxon>
        <taxon>Asteraceae</taxon>
        <taxon>Asteroideae</taxon>
        <taxon>Anthemideae</taxon>
        <taxon>Anthemidinae</taxon>
        <taxon>Tanacetum</taxon>
    </lineage>
</organism>
<gene>
    <name evidence="2" type="ORF">Tci_892910</name>
</gene>
<protein>
    <submittedName>
        <fullName evidence="2">Retrovirus-related Pol polyprotein from transposon TNT 1-94</fullName>
    </submittedName>
</protein>
<evidence type="ECO:0000313" key="2">
    <source>
        <dbReference type="EMBL" id="GFD20941.1"/>
    </source>
</evidence>
<dbReference type="AlphaFoldDB" id="A0A699UGQ5"/>
<feature type="non-terminal residue" evidence="2">
    <location>
        <position position="79"/>
    </location>
</feature>
<sequence length="79" mass="8596">MVEIPFDGIKATIDGRGNTALWKQRLRHMSEKDMKLLALKGGIPDLQKAVVGFCEPCVLGKQKKADLATMLPLSMTIAG</sequence>
<dbReference type="EMBL" id="BKCJ011326103">
    <property type="protein sequence ID" value="GFD20941.1"/>
    <property type="molecule type" value="Genomic_DNA"/>
</dbReference>
<accession>A0A699UGQ5</accession>
<dbReference type="InterPro" id="IPR025724">
    <property type="entry name" value="GAG-pre-integrase_dom"/>
</dbReference>
<evidence type="ECO:0000259" key="1">
    <source>
        <dbReference type="Pfam" id="PF13976"/>
    </source>
</evidence>
<feature type="domain" description="GAG-pre-integrase" evidence="1">
    <location>
        <begin position="19"/>
        <end position="62"/>
    </location>
</feature>
<name>A0A699UGQ5_TANCI</name>
<reference evidence="2" key="1">
    <citation type="journal article" date="2019" name="Sci. Rep.">
        <title>Draft genome of Tanacetum cinerariifolium, the natural source of mosquito coil.</title>
        <authorList>
            <person name="Yamashiro T."/>
            <person name="Shiraishi A."/>
            <person name="Satake H."/>
            <person name="Nakayama K."/>
        </authorList>
    </citation>
    <scope>NUCLEOTIDE SEQUENCE</scope>
</reference>
<comment type="caution">
    <text evidence="2">The sequence shown here is derived from an EMBL/GenBank/DDBJ whole genome shotgun (WGS) entry which is preliminary data.</text>
</comment>